<organism evidence="2 3">
    <name type="scientific">Hevea brasiliensis</name>
    <name type="common">Para rubber tree</name>
    <name type="synonym">Siphonia brasiliensis</name>
    <dbReference type="NCBI Taxonomy" id="3981"/>
    <lineage>
        <taxon>Eukaryota</taxon>
        <taxon>Viridiplantae</taxon>
        <taxon>Streptophyta</taxon>
        <taxon>Embryophyta</taxon>
        <taxon>Tracheophyta</taxon>
        <taxon>Spermatophyta</taxon>
        <taxon>Magnoliopsida</taxon>
        <taxon>eudicotyledons</taxon>
        <taxon>Gunneridae</taxon>
        <taxon>Pentapetalae</taxon>
        <taxon>rosids</taxon>
        <taxon>fabids</taxon>
        <taxon>Malpighiales</taxon>
        <taxon>Euphorbiaceae</taxon>
        <taxon>Crotonoideae</taxon>
        <taxon>Micrandreae</taxon>
        <taxon>Hevea</taxon>
    </lineage>
</organism>
<proteinExistence type="predicted"/>
<comment type="caution">
    <text evidence="2">The sequence shown here is derived from an EMBL/GenBank/DDBJ whole genome shotgun (WGS) entry which is preliminary data.</text>
</comment>
<dbReference type="PANTHER" id="PTHR21450:SF21">
    <property type="entry name" value="REDUCTASE SUBUNIT C, PUTATIVE (DUF630 AND DUF632)-RELATED"/>
    <property type="match status" value="1"/>
</dbReference>
<dbReference type="EMBL" id="JAAGAX010000006">
    <property type="protein sequence ID" value="KAF2310799.1"/>
    <property type="molecule type" value="Genomic_DNA"/>
</dbReference>
<evidence type="ECO:0000313" key="3">
    <source>
        <dbReference type="Proteomes" id="UP000467840"/>
    </source>
</evidence>
<protein>
    <recommendedName>
        <fullName evidence="1">DUF632 domain-containing protein</fullName>
    </recommendedName>
</protein>
<reference evidence="2 3" key="1">
    <citation type="journal article" date="2020" name="Mol. Plant">
        <title>The Chromosome-Based Rubber Tree Genome Provides New Insights into Spurge Genome Evolution and Rubber Biosynthesis.</title>
        <authorList>
            <person name="Liu J."/>
            <person name="Shi C."/>
            <person name="Shi C.C."/>
            <person name="Li W."/>
            <person name="Zhang Q.J."/>
            <person name="Zhang Y."/>
            <person name="Li K."/>
            <person name="Lu H.F."/>
            <person name="Shi C."/>
            <person name="Zhu S.T."/>
            <person name="Xiao Z.Y."/>
            <person name="Nan H."/>
            <person name="Yue Y."/>
            <person name="Zhu X.G."/>
            <person name="Wu Y."/>
            <person name="Hong X.N."/>
            <person name="Fan G.Y."/>
            <person name="Tong Y."/>
            <person name="Zhang D."/>
            <person name="Mao C.L."/>
            <person name="Liu Y.L."/>
            <person name="Hao S.J."/>
            <person name="Liu W.Q."/>
            <person name="Lv M.Q."/>
            <person name="Zhang H.B."/>
            <person name="Liu Y."/>
            <person name="Hu-Tang G.R."/>
            <person name="Wang J.P."/>
            <person name="Wang J.H."/>
            <person name="Sun Y.H."/>
            <person name="Ni S.B."/>
            <person name="Chen W.B."/>
            <person name="Zhang X.C."/>
            <person name="Jiao Y.N."/>
            <person name="Eichler E.E."/>
            <person name="Li G.H."/>
            <person name="Liu X."/>
            <person name="Gao L.Z."/>
        </authorList>
    </citation>
    <scope>NUCLEOTIDE SEQUENCE [LARGE SCALE GENOMIC DNA]</scope>
    <source>
        <strain evidence="3">cv. GT1</strain>
        <tissue evidence="2">Leaf</tissue>
    </source>
</reference>
<feature type="domain" description="DUF632" evidence="1">
    <location>
        <begin position="1"/>
        <end position="107"/>
    </location>
</feature>
<name>A0A6A6MFN0_HEVBR</name>
<gene>
    <name evidence="2" type="ORF">GH714_017365</name>
</gene>
<dbReference type="Proteomes" id="UP000467840">
    <property type="component" value="Chromosome 14"/>
</dbReference>
<dbReference type="AlphaFoldDB" id="A0A6A6MFN0"/>
<dbReference type="Pfam" id="PF04782">
    <property type="entry name" value="DUF632"/>
    <property type="match status" value="1"/>
</dbReference>
<evidence type="ECO:0000259" key="1">
    <source>
        <dbReference type="Pfam" id="PF04782"/>
    </source>
</evidence>
<keyword evidence="3" id="KW-1185">Reference proteome</keyword>
<dbReference type="PANTHER" id="PTHR21450">
    <property type="entry name" value="PROTEIN ALTERED PHOSPHATE STARVATION RESPONSE 1"/>
    <property type="match status" value="1"/>
</dbReference>
<sequence>MWRTMYECHQFQNDISLQLNHLTDSQGVDLTTDYHHQATSQLETEVTSWYLSFCKLVKYQQGYVRTLCRWIKLTDCLVDDNQHSRSSAVRSLCEEWQLLVDRLPDKPFGCHPNDNAAAGAEHNLHKKSDKLEKRFHKELFSLAEMEKKVHWSLADEDMQSDLSPKHPLSIKRAKTEALKKRVDSEKTKYLNSIQVTKVMTLNKLQTGLPCVFQALMGFSGLLLRPLWLFTAMADQ</sequence>
<evidence type="ECO:0000313" key="2">
    <source>
        <dbReference type="EMBL" id="KAF2310799.1"/>
    </source>
</evidence>
<accession>A0A6A6MFN0</accession>
<dbReference type="InterPro" id="IPR006867">
    <property type="entry name" value="DUF632"/>
</dbReference>